<dbReference type="CDD" id="cd00577">
    <property type="entry name" value="PCNA"/>
    <property type="match status" value="1"/>
</dbReference>
<evidence type="ECO:0000313" key="5">
    <source>
        <dbReference type="Proteomes" id="UP000658997"/>
    </source>
</evidence>
<dbReference type="GO" id="GO:0000724">
    <property type="term" value="P:double-strand break repair via homologous recombination"/>
    <property type="evidence" value="ECO:0007669"/>
    <property type="project" value="TreeGrafter"/>
</dbReference>
<dbReference type="AlphaFoldDB" id="A0A8H8TRH5"/>
<comment type="subcellular location">
    <subcellularLocation>
        <location evidence="1">Nucleus</location>
    </subcellularLocation>
</comment>
<dbReference type="GO" id="GO:0035861">
    <property type="term" value="C:site of double-strand break"/>
    <property type="evidence" value="ECO:0007669"/>
    <property type="project" value="TreeGrafter"/>
</dbReference>
<dbReference type="GO" id="GO:0031573">
    <property type="term" value="P:mitotic intra-S DNA damage checkpoint signaling"/>
    <property type="evidence" value="ECO:0007669"/>
    <property type="project" value="TreeGrafter"/>
</dbReference>
<protein>
    <submittedName>
        <fullName evidence="4">Related to protein hus1, required for S-M and DNA damage checkpoints</fullName>
    </submittedName>
</protein>
<dbReference type="PANTHER" id="PTHR12900:SF0">
    <property type="entry name" value="CHECKPOINT PROTEIN"/>
    <property type="match status" value="1"/>
</dbReference>
<keyword evidence="3" id="KW-0472">Membrane</keyword>
<evidence type="ECO:0000313" key="4">
    <source>
        <dbReference type="EMBL" id="SYW77742.1"/>
    </source>
</evidence>
<keyword evidence="5" id="KW-1185">Reference proteome</keyword>
<sequence>MRFRTQVADVSIFTRVVQSIGKVANKCILKLTPDKIHIICLGDTDGTQIWSQMQVDSIFTDYRIESNFQNRINLEVSPDTLLKALRSANNAYSVILRLAKRNKDPLLSFSISAQSHTGAKLEVVQDVLIKVLKPAEMSRIVEPLCPEPDVHIILPKLLHLRTVADHMRSLSDVVTLSANRRGELRLSVVEDEVSLDTTWSHLAHPTIDASQPSTAQNQPSNPDEHKSVNLEMKSFLKFLSSYIVATTTIACICANHCAIFYVYIGDVDKSSGVMTRRLTLLLTPALSTSNVFTYLVGSIWIALLLLHLSSEIEVLDDPQSARSNRYTVAVLLSHGFGIAFPKAMVGALLEMLDEGVKSDMIVTAVGITTLLFSEQGGL</sequence>
<reference evidence="4" key="1">
    <citation type="submission" date="2018-08" db="EMBL/GenBank/DDBJ databases">
        <authorList>
            <person name="Guldener U."/>
        </authorList>
    </citation>
    <scope>NUCLEOTIDE SEQUENCE</scope>
    <source>
        <strain evidence="4">UB2</strain>
    </source>
</reference>
<proteinExistence type="predicted"/>
<feature type="transmembrane region" description="Helical" evidence="3">
    <location>
        <begin position="242"/>
        <end position="264"/>
    </location>
</feature>
<gene>
    <name evidence="4" type="ORF">UBRO2_01934</name>
</gene>
<dbReference type="GO" id="GO:0044778">
    <property type="term" value="P:meiotic DNA integrity checkpoint signaling"/>
    <property type="evidence" value="ECO:0007669"/>
    <property type="project" value="TreeGrafter"/>
</dbReference>
<keyword evidence="3" id="KW-0812">Transmembrane</keyword>
<dbReference type="GO" id="GO:0006289">
    <property type="term" value="P:nucleotide-excision repair"/>
    <property type="evidence" value="ECO:0007669"/>
    <property type="project" value="TreeGrafter"/>
</dbReference>
<keyword evidence="3" id="KW-1133">Transmembrane helix</keyword>
<evidence type="ECO:0000256" key="2">
    <source>
        <dbReference type="ARBA" id="ARBA00023242"/>
    </source>
</evidence>
<comment type="caution">
    <text evidence="4">The sequence shown here is derived from an EMBL/GenBank/DDBJ whole genome shotgun (WGS) entry which is preliminary data.</text>
</comment>
<feature type="transmembrane region" description="Helical" evidence="3">
    <location>
        <begin position="326"/>
        <end position="349"/>
    </location>
</feature>
<dbReference type="SUPFAM" id="SSF55979">
    <property type="entry name" value="DNA clamp"/>
    <property type="match status" value="1"/>
</dbReference>
<evidence type="ECO:0000256" key="3">
    <source>
        <dbReference type="SAM" id="Phobius"/>
    </source>
</evidence>
<dbReference type="Pfam" id="PF04005">
    <property type="entry name" value="Hus1"/>
    <property type="match status" value="1"/>
</dbReference>
<organism evidence="4 5">
    <name type="scientific">Ustilago bromivora</name>
    <dbReference type="NCBI Taxonomy" id="307758"/>
    <lineage>
        <taxon>Eukaryota</taxon>
        <taxon>Fungi</taxon>
        <taxon>Dikarya</taxon>
        <taxon>Basidiomycota</taxon>
        <taxon>Ustilaginomycotina</taxon>
        <taxon>Ustilaginomycetes</taxon>
        <taxon>Ustilaginales</taxon>
        <taxon>Ustilaginaceae</taxon>
        <taxon>Ustilago</taxon>
    </lineage>
</organism>
<dbReference type="GO" id="GO:0033314">
    <property type="term" value="P:mitotic DNA replication checkpoint signaling"/>
    <property type="evidence" value="ECO:0007669"/>
    <property type="project" value="TreeGrafter"/>
</dbReference>
<name>A0A8H8TRH5_9BASI</name>
<dbReference type="Gene3D" id="3.70.10.10">
    <property type="match status" value="1"/>
</dbReference>
<accession>A0A8H8TRH5</accession>
<feature type="transmembrane region" description="Helical" evidence="3">
    <location>
        <begin position="284"/>
        <end position="306"/>
    </location>
</feature>
<dbReference type="GO" id="GO:0000723">
    <property type="term" value="P:telomere maintenance"/>
    <property type="evidence" value="ECO:0007669"/>
    <property type="project" value="TreeGrafter"/>
</dbReference>
<dbReference type="InterPro" id="IPR007150">
    <property type="entry name" value="HUS1/Mec3"/>
</dbReference>
<dbReference type="FunFam" id="3.70.10.10:FF:000020">
    <property type="entry name" value="Checkpoint protein"/>
    <property type="match status" value="1"/>
</dbReference>
<dbReference type="EMBL" id="ULHB01000027">
    <property type="protein sequence ID" value="SYW77742.1"/>
    <property type="molecule type" value="Genomic_DNA"/>
</dbReference>
<keyword evidence="2" id="KW-0539">Nucleus</keyword>
<dbReference type="GO" id="GO:0030896">
    <property type="term" value="C:checkpoint clamp complex"/>
    <property type="evidence" value="ECO:0007669"/>
    <property type="project" value="InterPro"/>
</dbReference>
<dbReference type="PANTHER" id="PTHR12900">
    <property type="entry name" value="MITOTIC AND DNA DAMAGE CHECKPOINT PROTEIN HUS1"/>
    <property type="match status" value="1"/>
</dbReference>
<dbReference type="InterPro" id="IPR046938">
    <property type="entry name" value="DNA_clamp_sf"/>
</dbReference>
<evidence type="ECO:0000256" key="1">
    <source>
        <dbReference type="ARBA" id="ARBA00004123"/>
    </source>
</evidence>
<dbReference type="Proteomes" id="UP000658997">
    <property type="component" value="Unassembled WGS sequence"/>
</dbReference>